<dbReference type="PROSITE" id="PS01063">
    <property type="entry name" value="SIGMA70_ECF"/>
    <property type="match status" value="1"/>
</dbReference>
<dbReference type="PANTHER" id="PTHR43133">
    <property type="entry name" value="RNA POLYMERASE ECF-TYPE SIGMA FACTO"/>
    <property type="match status" value="1"/>
</dbReference>
<dbReference type="RefSeq" id="WP_022317598.1">
    <property type="nucleotide sequence ID" value="NZ_JBGLIV010000001.1"/>
</dbReference>
<dbReference type="Pfam" id="PF08281">
    <property type="entry name" value="Sigma70_r4_2"/>
    <property type="match status" value="1"/>
</dbReference>
<dbReference type="InterPro" id="IPR013249">
    <property type="entry name" value="RNA_pol_sigma70_r4_t2"/>
</dbReference>
<dbReference type="InterPro" id="IPR007627">
    <property type="entry name" value="RNA_pol_sigma70_r2"/>
</dbReference>
<dbReference type="GO" id="GO:0016987">
    <property type="term" value="F:sigma factor activity"/>
    <property type="evidence" value="ECO:0007669"/>
    <property type="project" value="UniProtKB-KW"/>
</dbReference>
<reference evidence="9 10" key="1">
    <citation type="submission" date="2015-01" db="EMBL/GenBank/DDBJ databases">
        <title>Comparative genomics of non-oral Prevotella species.</title>
        <authorList>
            <person name="Accetto T."/>
            <person name="Nograsek B."/>
            <person name="Avgustin G."/>
        </authorList>
    </citation>
    <scope>NUCLEOTIDE SEQUENCE [LARGE SCALE GENOMIC DNA]</scope>
    <source>
        <strain evidence="9 10">P5-119</strain>
    </source>
</reference>
<sequence>MPELMNDIKLVTQVAVFGNKRAFDSLLRKYQSQVRRFLLSLTLGDRQLADDLAQETFIKAYANIGKFRGLSSFSTWLMRIAYNTHYDYRRSHHQTEDMDTPSVAARHAGNDDCTLGMDILKALATLKPDERTCITLQLIDGQPIDKIAAITGIPQGTVKSHLHRGKEKLTTYLKDNGYERR</sequence>
<evidence type="ECO:0000256" key="6">
    <source>
        <dbReference type="RuleBase" id="RU000716"/>
    </source>
</evidence>
<keyword evidence="2 6" id="KW-0805">Transcription regulation</keyword>
<dbReference type="InterPro" id="IPR039425">
    <property type="entry name" value="RNA_pol_sigma-70-like"/>
</dbReference>
<evidence type="ECO:0000313" key="9">
    <source>
        <dbReference type="EMBL" id="KIP62338.1"/>
    </source>
</evidence>
<evidence type="ECO:0000313" key="10">
    <source>
        <dbReference type="Proteomes" id="UP000032046"/>
    </source>
</evidence>
<dbReference type="InterPro" id="IPR014284">
    <property type="entry name" value="RNA_pol_sigma-70_dom"/>
</dbReference>
<evidence type="ECO:0000259" key="7">
    <source>
        <dbReference type="Pfam" id="PF04542"/>
    </source>
</evidence>
<proteinExistence type="inferred from homology"/>
<feature type="domain" description="RNA polymerase sigma factor 70 region 4 type 2" evidence="8">
    <location>
        <begin position="118"/>
        <end position="169"/>
    </location>
</feature>
<dbReference type="SUPFAM" id="SSF88659">
    <property type="entry name" value="Sigma3 and sigma4 domains of RNA polymerase sigma factors"/>
    <property type="match status" value="1"/>
</dbReference>
<dbReference type="Proteomes" id="UP000032046">
    <property type="component" value="Unassembled WGS sequence"/>
</dbReference>
<protein>
    <recommendedName>
        <fullName evidence="6">RNA polymerase sigma factor</fullName>
    </recommendedName>
</protein>
<dbReference type="PANTHER" id="PTHR43133:SF51">
    <property type="entry name" value="RNA POLYMERASE SIGMA FACTOR"/>
    <property type="match status" value="1"/>
</dbReference>
<evidence type="ECO:0000256" key="2">
    <source>
        <dbReference type="ARBA" id="ARBA00023015"/>
    </source>
</evidence>
<dbReference type="NCBIfam" id="TIGR02937">
    <property type="entry name" value="sigma70-ECF"/>
    <property type="match status" value="1"/>
</dbReference>
<dbReference type="Gene3D" id="1.10.10.10">
    <property type="entry name" value="Winged helix-like DNA-binding domain superfamily/Winged helix DNA-binding domain"/>
    <property type="match status" value="1"/>
</dbReference>
<dbReference type="EMBL" id="JXQK01000055">
    <property type="protein sequence ID" value="KIP62338.1"/>
    <property type="molecule type" value="Genomic_DNA"/>
</dbReference>
<keyword evidence="3 6" id="KW-0731">Sigma factor</keyword>
<evidence type="ECO:0000256" key="3">
    <source>
        <dbReference type="ARBA" id="ARBA00023082"/>
    </source>
</evidence>
<keyword evidence="5 6" id="KW-0804">Transcription</keyword>
<dbReference type="InterPro" id="IPR013325">
    <property type="entry name" value="RNA_pol_sigma_r2"/>
</dbReference>
<dbReference type="GO" id="GO:0003677">
    <property type="term" value="F:DNA binding"/>
    <property type="evidence" value="ECO:0007669"/>
    <property type="project" value="UniProtKB-KW"/>
</dbReference>
<dbReference type="SUPFAM" id="SSF88946">
    <property type="entry name" value="Sigma2 domain of RNA polymerase sigma factors"/>
    <property type="match status" value="1"/>
</dbReference>
<gene>
    <name evidence="9" type="ORF">ST44_07635</name>
</gene>
<name>A0A0D0I5C8_9BACT</name>
<dbReference type="GO" id="GO:0006352">
    <property type="term" value="P:DNA-templated transcription initiation"/>
    <property type="evidence" value="ECO:0007669"/>
    <property type="project" value="InterPro"/>
</dbReference>
<evidence type="ECO:0000259" key="8">
    <source>
        <dbReference type="Pfam" id="PF08281"/>
    </source>
</evidence>
<dbReference type="AlphaFoldDB" id="A0A0D0I5C8"/>
<evidence type="ECO:0000256" key="1">
    <source>
        <dbReference type="ARBA" id="ARBA00010641"/>
    </source>
</evidence>
<accession>A0A0D0I5C8</accession>
<comment type="similarity">
    <text evidence="1 6">Belongs to the sigma-70 factor family. ECF subfamily.</text>
</comment>
<organism evidence="9 10">
    <name type="scientific">Prevotella pectinovora</name>
    <dbReference type="NCBI Taxonomy" id="1602169"/>
    <lineage>
        <taxon>Bacteria</taxon>
        <taxon>Pseudomonadati</taxon>
        <taxon>Bacteroidota</taxon>
        <taxon>Bacteroidia</taxon>
        <taxon>Bacteroidales</taxon>
        <taxon>Prevotellaceae</taxon>
        <taxon>Prevotella</taxon>
    </lineage>
</organism>
<dbReference type="InterPro" id="IPR000838">
    <property type="entry name" value="RNA_pol_sigma70_ECF_CS"/>
</dbReference>
<keyword evidence="10" id="KW-1185">Reference proteome</keyword>
<evidence type="ECO:0000256" key="5">
    <source>
        <dbReference type="ARBA" id="ARBA00023163"/>
    </source>
</evidence>
<dbReference type="CDD" id="cd06171">
    <property type="entry name" value="Sigma70_r4"/>
    <property type="match status" value="1"/>
</dbReference>
<dbReference type="Gene3D" id="1.10.1740.10">
    <property type="match status" value="1"/>
</dbReference>
<comment type="caution">
    <text evidence="9">The sequence shown here is derived from an EMBL/GenBank/DDBJ whole genome shotgun (WGS) entry which is preliminary data.</text>
</comment>
<dbReference type="STRING" id="1602171.ST44_07635"/>
<evidence type="ECO:0000256" key="4">
    <source>
        <dbReference type="ARBA" id="ARBA00023125"/>
    </source>
</evidence>
<keyword evidence="4 6" id="KW-0238">DNA-binding</keyword>
<dbReference type="GeneID" id="93482996"/>
<feature type="domain" description="RNA polymerase sigma-70 region 2" evidence="7">
    <location>
        <begin position="26"/>
        <end position="92"/>
    </location>
</feature>
<dbReference type="Pfam" id="PF04542">
    <property type="entry name" value="Sigma70_r2"/>
    <property type="match status" value="1"/>
</dbReference>
<dbReference type="InterPro" id="IPR036388">
    <property type="entry name" value="WH-like_DNA-bd_sf"/>
</dbReference>
<dbReference type="InterPro" id="IPR013324">
    <property type="entry name" value="RNA_pol_sigma_r3/r4-like"/>
</dbReference>